<accession>A0A4C1T3X2</accession>
<protein>
    <submittedName>
        <fullName evidence="1">Uncharacterized protein</fullName>
    </submittedName>
</protein>
<dbReference type="AlphaFoldDB" id="A0A4C1T3X2"/>
<dbReference type="Proteomes" id="UP000299102">
    <property type="component" value="Unassembled WGS sequence"/>
</dbReference>
<proteinExistence type="predicted"/>
<evidence type="ECO:0000313" key="1">
    <source>
        <dbReference type="EMBL" id="GBP08148.1"/>
    </source>
</evidence>
<dbReference type="EMBL" id="BGZK01000029">
    <property type="protein sequence ID" value="GBP08148.1"/>
    <property type="molecule type" value="Genomic_DNA"/>
</dbReference>
<name>A0A4C1T3X2_EUMVA</name>
<keyword evidence="2" id="KW-1185">Reference proteome</keyword>
<evidence type="ECO:0000313" key="2">
    <source>
        <dbReference type="Proteomes" id="UP000299102"/>
    </source>
</evidence>
<comment type="caution">
    <text evidence="1">The sequence shown here is derived from an EMBL/GenBank/DDBJ whole genome shotgun (WGS) entry which is preliminary data.</text>
</comment>
<sequence>MNGLGCEVYGCWYNVKRRCIVSAPGNAFFKNRATDGLTAFNSFKDHNRSQSLTNANVREPGHKAKLIFHKRITKTSLVRPNSSVDILGNHPGCLLMSWIWSSTSVEDTNDWTGLILDRDVQLDPAALSGKFPSSSDHSVEGSYPIRIEKKETLDLIITICNIQKSNFGYWDIKLKRYWNSASASPVYPYLLALSLLEWTENRSRPYRTATARARRLRATSIKFQQAVVTL</sequence>
<organism evidence="1 2">
    <name type="scientific">Eumeta variegata</name>
    <name type="common">Bagworm moth</name>
    <name type="synonym">Eumeta japonica</name>
    <dbReference type="NCBI Taxonomy" id="151549"/>
    <lineage>
        <taxon>Eukaryota</taxon>
        <taxon>Metazoa</taxon>
        <taxon>Ecdysozoa</taxon>
        <taxon>Arthropoda</taxon>
        <taxon>Hexapoda</taxon>
        <taxon>Insecta</taxon>
        <taxon>Pterygota</taxon>
        <taxon>Neoptera</taxon>
        <taxon>Endopterygota</taxon>
        <taxon>Lepidoptera</taxon>
        <taxon>Glossata</taxon>
        <taxon>Ditrysia</taxon>
        <taxon>Tineoidea</taxon>
        <taxon>Psychidae</taxon>
        <taxon>Oiketicinae</taxon>
        <taxon>Eumeta</taxon>
    </lineage>
</organism>
<gene>
    <name evidence="1" type="ORF">EVAR_2935_1</name>
</gene>
<reference evidence="1 2" key="1">
    <citation type="journal article" date="2019" name="Commun. Biol.">
        <title>The bagworm genome reveals a unique fibroin gene that provides high tensile strength.</title>
        <authorList>
            <person name="Kono N."/>
            <person name="Nakamura H."/>
            <person name="Ohtoshi R."/>
            <person name="Tomita M."/>
            <person name="Numata K."/>
            <person name="Arakawa K."/>
        </authorList>
    </citation>
    <scope>NUCLEOTIDE SEQUENCE [LARGE SCALE GENOMIC DNA]</scope>
</reference>